<dbReference type="InterPro" id="IPR050593">
    <property type="entry name" value="LovG"/>
</dbReference>
<dbReference type="SUPFAM" id="SSF53474">
    <property type="entry name" value="alpha/beta-Hydrolases"/>
    <property type="match status" value="1"/>
</dbReference>
<dbReference type="AlphaFoldDB" id="A0A4Y7PNX8"/>
<organism evidence="4 5">
    <name type="scientific">Rickenella mellea</name>
    <dbReference type="NCBI Taxonomy" id="50990"/>
    <lineage>
        <taxon>Eukaryota</taxon>
        <taxon>Fungi</taxon>
        <taxon>Dikarya</taxon>
        <taxon>Basidiomycota</taxon>
        <taxon>Agaricomycotina</taxon>
        <taxon>Agaricomycetes</taxon>
        <taxon>Hymenochaetales</taxon>
        <taxon>Rickenellaceae</taxon>
        <taxon>Rickenella</taxon>
    </lineage>
</organism>
<accession>A0A4Y7PNX8</accession>
<proteinExistence type="predicted"/>
<dbReference type="GO" id="GO:0005634">
    <property type="term" value="C:nucleus"/>
    <property type="evidence" value="ECO:0007669"/>
    <property type="project" value="TreeGrafter"/>
</dbReference>
<dbReference type="InterPro" id="IPR029058">
    <property type="entry name" value="AB_hydrolase_fold"/>
</dbReference>
<feature type="region of interest" description="Disordered" evidence="2">
    <location>
        <begin position="227"/>
        <end position="259"/>
    </location>
</feature>
<dbReference type="VEuPathDB" id="FungiDB:BD410DRAFT_794926"/>
<dbReference type="GO" id="GO:0005737">
    <property type="term" value="C:cytoplasm"/>
    <property type="evidence" value="ECO:0007669"/>
    <property type="project" value="TreeGrafter"/>
</dbReference>
<dbReference type="Gene3D" id="3.40.50.1820">
    <property type="entry name" value="alpha/beta hydrolase"/>
    <property type="match status" value="1"/>
</dbReference>
<feature type="compositionally biased region" description="Polar residues" evidence="2">
    <location>
        <begin position="230"/>
        <end position="240"/>
    </location>
</feature>
<reference evidence="4 5" key="1">
    <citation type="submission" date="2018-06" db="EMBL/GenBank/DDBJ databases">
        <title>A transcriptomic atlas of mushroom development highlights an independent origin of complex multicellularity.</title>
        <authorList>
            <consortium name="DOE Joint Genome Institute"/>
            <person name="Krizsan K."/>
            <person name="Almasi E."/>
            <person name="Merenyi Z."/>
            <person name="Sahu N."/>
            <person name="Viragh M."/>
            <person name="Koszo T."/>
            <person name="Mondo S."/>
            <person name="Kiss B."/>
            <person name="Balint B."/>
            <person name="Kues U."/>
            <person name="Barry K."/>
            <person name="Hegedus J.C."/>
            <person name="Henrissat B."/>
            <person name="Johnson J."/>
            <person name="Lipzen A."/>
            <person name="Ohm R."/>
            <person name="Nagy I."/>
            <person name="Pangilinan J."/>
            <person name="Yan J."/>
            <person name="Xiong Y."/>
            <person name="Grigoriev I.V."/>
            <person name="Hibbett D.S."/>
            <person name="Nagy L.G."/>
        </authorList>
    </citation>
    <scope>NUCLEOTIDE SEQUENCE [LARGE SCALE GENOMIC DNA]</scope>
    <source>
        <strain evidence="4 5">SZMC22713</strain>
    </source>
</reference>
<sequence>MKRILALHGHAQSSSVIKKKLTAITRELEDEIEFVYIDAPHYVLPVDPPNISGLGWTSEPDTFELDASCAIRAWWLDLYGMTDSHSAIESLHYMRRILEEQGPFDGIIGFSQGATLAALLTGYLEYSNINPKFACIDHPPFSLGIFISGYIAQSPATPLPKIMRTPSLHIIGVNDVVVLPQHSKDLSRRFSQPRVEIHEGGHWIPRKPSWRRFFINYLTAWVQDVVGPSRSDTSSPTAQHYRTESEDLDDEELGDDSEGFQKLDYLF</sequence>
<dbReference type="OrthoDB" id="2094269at2759"/>
<dbReference type="PANTHER" id="PTHR48070:SF6">
    <property type="entry name" value="ESTERASE OVCA2"/>
    <property type="match status" value="1"/>
</dbReference>
<evidence type="ECO:0000313" key="4">
    <source>
        <dbReference type="EMBL" id="TDL16828.1"/>
    </source>
</evidence>
<dbReference type="GO" id="GO:0016787">
    <property type="term" value="F:hydrolase activity"/>
    <property type="evidence" value="ECO:0007669"/>
    <property type="project" value="UniProtKB-KW"/>
</dbReference>
<feature type="domain" description="Serine hydrolase" evidence="3">
    <location>
        <begin position="2"/>
        <end position="212"/>
    </location>
</feature>
<keyword evidence="1" id="KW-0378">Hydrolase</keyword>
<feature type="compositionally biased region" description="Acidic residues" evidence="2">
    <location>
        <begin position="246"/>
        <end position="258"/>
    </location>
</feature>
<gene>
    <name evidence="4" type="ORF">BD410DRAFT_794926</name>
</gene>
<dbReference type="Pfam" id="PF03959">
    <property type="entry name" value="FSH1"/>
    <property type="match status" value="1"/>
</dbReference>
<dbReference type="Proteomes" id="UP000294933">
    <property type="component" value="Unassembled WGS sequence"/>
</dbReference>
<evidence type="ECO:0000256" key="1">
    <source>
        <dbReference type="ARBA" id="ARBA00022801"/>
    </source>
</evidence>
<evidence type="ECO:0000256" key="2">
    <source>
        <dbReference type="SAM" id="MobiDB-lite"/>
    </source>
</evidence>
<dbReference type="InterPro" id="IPR005645">
    <property type="entry name" value="FSH-like_dom"/>
</dbReference>
<dbReference type="STRING" id="50990.A0A4Y7PNX8"/>
<dbReference type="PANTHER" id="PTHR48070">
    <property type="entry name" value="ESTERASE OVCA2"/>
    <property type="match status" value="1"/>
</dbReference>
<dbReference type="EMBL" id="ML170234">
    <property type="protein sequence ID" value="TDL16828.1"/>
    <property type="molecule type" value="Genomic_DNA"/>
</dbReference>
<protein>
    <recommendedName>
        <fullName evidence="3">Serine hydrolase domain-containing protein</fullName>
    </recommendedName>
</protein>
<keyword evidence="5" id="KW-1185">Reference proteome</keyword>
<name>A0A4Y7PNX8_9AGAM</name>
<evidence type="ECO:0000259" key="3">
    <source>
        <dbReference type="Pfam" id="PF03959"/>
    </source>
</evidence>
<evidence type="ECO:0000313" key="5">
    <source>
        <dbReference type="Proteomes" id="UP000294933"/>
    </source>
</evidence>